<protein>
    <submittedName>
        <fullName evidence="4">PEGA domain protein</fullName>
    </submittedName>
</protein>
<name>A0A136WHY8_9FIRM</name>
<evidence type="ECO:0000256" key="1">
    <source>
        <dbReference type="SAM" id="MobiDB-lite"/>
    </source>
</evidence>
<evidence type="ECO:0000313" key="5">
    <source>
        <dbReference type="Proteomes" id="UP000070539"/>
    </source>
</evidence>
<feature type="compositionally biased region" description="Basic and acidic residues" evidence="1">
    <location>
        <begin position="53"/>
        <end position="63"/>
    </location>
</feature>
<feature type="domain" description="PEGA" evidence="3">
    <location>
        <begin position="407"/>
        <end position="473"/>
    </location>
</feature>
<dbReference type="RefSeq" id="WP_066083355.1">
    <property type="nucleotide sequence ID" value="NZ_LRVM01000001.1"/>
</dbReference>
<evidence type="ECO:0000256" key="2">
    <source>
        <dbReference type="SAM" id="Phobius"/>
    </source>
</evidence>
<dbReference type="Pfam" id="PF08308">
    <property type="entry name" value="PEGA"/>
    <property type="match status" value="2"/>
</dbReference>
<organism evidence="4 5">
    <name type="scientific">Anaerotignum neopropionicum</name>
    <dbReference type="NCBI Taxonomy" id="36847"/>
    <lineage>
        <taxon>Bacteria</taxon>
        <taxon>Bacillati</taxon>
        <taxon>Bacillota</taxon>
        <taxon>Clostridia</taxon>
        <taxon>Lachnospirales</taxon>
        <taxon>Anaerotignaceae</taxon>
        <taxon>Anaerotignum</taxon>
    </lineage>
</organism>
<feature type="region of interest" description="Disordered" evidence="1">
    <location>
        <begin position="53"/>
        <end position="72"/>
    </location>
</feature>
<evidence type="ECO:0000313" key="4">
    <source>
        <dbReference type="EMBL" id="KXL53969.1"/>
    </source>
</evidence>
<proteinExistence type="predicted"/>
<reference evidence="4 5" key="1">
    <citation type="submission" date="2016-01" db="EMBL/GenBank/DDBJ databases">
        <title>Genome sequence of Clostridium neopropionicum X4, DSM-3847.</title>
        <authorList>
            <person name="Poehlein A."/>
            <person name="Beck M.H."/>
            <person name="Bengelsdorf F.R."/>
            <person name="Daniel R."/>
            <person name="Duerre P."/>
        </authorList>
    </citation>
    <scope>NUCLEOTIDE SEQUENCE [LARGE SCALE GENOMIC DNA]</scope>
    <source>
        <strain evidence="4 5">DSM-3847</strain>
    </source>
</reference>
<dbReference type="PANTHER" id="PTHR36194:SF1">
    <property type="entry name" value="S-LAYER-LIKE PROTEIN"/>
    <property type="match status" value="1"/>
</dbReference>
<dbReference type="InterPro" id="IPR013229">
    <property type="entry name" value="PEGA"/>
</dbReference>
<comment type="caution">
    <text evidence="4">The sequence shown here is derived from an EMBL/GenBank/DDBJ whole genome shotgun (WGS) entry which is preliminary data.</text>
</comment>
<keyword evidence="5" id="KW-1185">Reference proteome</keyword>
<sequence>MKDYHFEKDNDDFDETIRLDDINREMKKLEQEQPEDDLGDKDAFLDAFETEKFEQSKISEEPRQPSGAKEAAPFVDGDEPMFNKKTAAIIAALAVIVAIACFAIVRGMFFSGNSNQIVSLEQTPVLIQGALASGELIVYDIKADVNKSIAVTEETEFTNAQGQVTTAVQLNIGELIMVGLDKDGKSVLSLNMGGEIEIIEETGLTADIASKQLLGAQKNYSYGEKAVFMYNQEEIHPKDLEACDVLILKSYEDIVWSVDVAEYHGYISVENKDNIINGMFQLDDEEPVPLEDLERIAVKEGTHTVTVLGDNIEKRTDSIFVETGEEYKYDLSKAQEKVGVLIINSNVSDYKLYVNGTLVDSVVPSVLPLGEYDVVILKTGYLEWSQRIVLNADTLTIDANLQKDIQFGTVYIVANVDGTQIYIDGKEMGTAPMECNLPFGSYTLEVEKSGFQPFSTTITVNGSFVRVNVELYKE</sequence>
<feature type="transmembrane region" description="Helical" evidence="2">
    <location>
        <begin position="87"/>
        <end position="109"/>
    </location>
</feature>
<keyword evidence="2" id="KW-0812">Transmembrane</keyword>
<dbReference type="OrthoDB" id="2065331at2"/>
<dbReference type="AlphaFoldDB" id="A0A136WHY8"/>
<keyword evidence="2" id="KW-0472">Membrane</keyword>
<evidence type="ECO:0000259" key="3">
    <source>
        <dbReference type="Pfam" id="PF08308"/>
    </source>
</evidence>
<accession>A0A136WHY8</accession>
<feature type="domain" description="PEGA" evidence="3">
    <location>
        <begin position="339"/>
        <end position="403"/>
    </location>
</feature>
<keyword evidence="2" id="KW-1133">Transmembrane helix</keyword>
<dbReference type="PANTHER" id="PTHR36194">
    <property type="entry name" value="S-LAYER-LIKE PROTEIN"/>
    <property type="match status" value="1"/>
</dbReference>
<dbReference type="STRING" id="36847.CLNEO_00640"/>
<dbReference type="Proteomes" id="UP000070539">
    <property type="component" value="Unassembled WGS sequence"/>
</dbReference>
<dbReference type="EMBL" id="LRVM01000001">
    <property type="protein sequence ID" value="KXL53969.1"/>
    <property type="molecule type" value="Genomic_DNA"/>
</dbReference>
<gene>
    <name evidence="4" type="ORF">CLNEO_00640</name>
</gene>